<dbReference type="Pfam" id="PF01568">
    <property type="entry name" value="Molydop_binding"/>
    <property type="match status" value="1"/>
</dbReference>
<dbReference type="Pfam" id="PF00384">
    <property type="entry name" value="Molybdopterin"/>
    <property type="match status" value="1"/>
</dbReference>
<dbReference type="GO" id="GO:0022904">
    <property type="term" value="P:respiratory electron transport chain"/>
    <property type="evidence" value="ECO:0007669"/>
    <property type="project" value="TreeGrafter"/>
</dbReference>
<keyword evidence="2" id="KW-0479">Metal-binding</keyword>
<evidence type="ECO:0000256" key="6">
    <source>
        <dbReference type="SAM" id="MobiDB-lite"/>
    </source>
</evidence>
<dbReference type="CDD" id="cd02753">
    <property type="entry name" value="MopB_Formate-Dh-H"/>
    <property type="match status" value="1"/>
</dbReference>
<comment type="caution">
    <text evidence="8">The sequence shown here is derived from an EMBL/GenBank/DDBJ whole genome shotgun (WGS) entry which is preliminary data.</text>
</comment>
<reference evidence="8 9" key="1">
    <citation type="journal article" date="2019" name="Int. J. Syst. Evol. Microbiol.">
        <title>The Global Catalogue of Microorganisms (GCM) 10K type strain sequencing project: providing services to taxonomists for standard genome sequencing and annotation.</title>
        <authorList>
            <consortium name="The Broad Institute Genomics Platform"/>
            <consortium name="The Broad Institute Genome Sequencing Center for Infectious Disease"/>
            <person name="Wu L."/>
            <person name="Ma J."/>
        </authorList>
    </citation>
    <scope>NUCLEOTIDE SEQUENCE [LARGE SCALE GENOMIC DNA]</scope>
    <source>
        <strain evidence="8 9">JCM 17504</strain>
    </source>
</reference>
<evidence type="ECO:0000256" key="4">
    <source>
        <dbReference type="ARBA" id="ARBA00023004"/>
    </source>
</evidence>
<dbReference type="InterPro" id="IPR006655">
    <property type="entry name" value="Mopterin_OxRdtase_prok_CS"/>
</dbReference>
<keyword evidence="3" id="KW-0560">Oxidoreductase</keyword>
<dbReference type="Proteomes" id="UP001501729">
    <property type="component" value="Unassembled WGS sequence"/>
</dbReference>
<keyword evidence="5" id="KW-0411">Iron-sulfur</keyword>
<evidence type="ECO:0000256" key="1">
    <source>
        <dbReference type="ARBA" id="ARBA00022485"/>
    </source>
</evidence>
<keyword evidence="1" id="KW-0004">4Fe-4S</keyword>
<dbReference type="SMART" id="SM00926">
    <property type="entry name" value="Molybdop_Fe4S4"/>
    <property type="match status" value="1"/>
</dbReference>
<dbReference type="GO" id="GO:0043546">
    <property type="term" value="F:molybdopterin cofactor binding"/>
    <property type="evidence" value="ECO:0007669"/>
    <property type="project" value="InterPro"/>
</dbReference>
<dbReference type="PROSITE" id="PS00932">
    <property type="entry name" value="MOLYBDOPTERIN_PROK_3"/>
    <property type="match status" value="1"/>
</dbReference>
<evidence type="ECO:0000256" key="3">
    <source>
        <dbReference type="ARBA" id="ARBA00023002"/>
    </source>
</evidence>
<dbReference type="GO" id="GO:0051539">
    <property type="term" value="F:4 iron, 4 sulfur cluster binding"/>
    <property type="evidence" value="ECO:0007669"/>
    <property type="project" value="UniProtKB-KW"/>
</dbReference>
<dbReference type="InterPro" id="IPR009010">
    <property type="entry name" value="Asp_de-COase-like_dom_sf"/>
</dbReference>
<dbReference type="InterPro" id="IPR006963">
    <property type="entry name" value="Mopterin_OxRdtase_4Fe-4S_dom"/>
</dbReference>
<evidence type="ECO:0000313" key="8">
    <source>
        <dbReference type="EMBL" id="GAA5059425.1"/>
    </source>
</evidence>
<dbReference type="SUPFAM" id="SSF53706">
    <property type="entry name" value="Formate dehydrogenase/DMSO reductase, domains 1-3"/>
    <property type="match status" value="1"/>
</dbReference>
<proteinExistence type="predicted"/>
<dbReference type="RefSeq" id="WP_227773587.1">
    <property type="nucleotide sequence ID" value="NZ_BAABKX010000018.1"/>
</dbReference>
<protein>
    <recommendedName>
        <fullName evidence="7">4Fe-4S Mo/W bis-MGD-type domain-containing protein</fullName>
    </recommendedName>
</protein>
<dbReference type="Pfam" id="PF04879">
    <property type="entry name" value="Molybdop_Fe4S4"/>
    <property type="match status" value="1"/>
</dbReference>
<dbReference type="InterPro" id="IPR006656">
    <property type="entry name" value="Mopterin_OxRdtase"/>
</dbReference>
<dbReference type="InterPro" id="IPR041924">
    <property type="entry name" value="Formate_Dh-H_N"/>
</dbReference>
<evidence type="ECO:0000259" key="7">
    <source>
        <dbReference type="SMART" id="SM00926"/>
    </source>
</evidence>
<dbReference type="InterPro" id="IPR050123">
    <property type="entry name" value="Prok_molybdopt-oxidoreductase"/>
</dbReference>
<evidence type="ECO:0000256" key="5">
    <source>
        <dbReference type="ARBA" id="ARBA00023014"/>
    </source>
</evidence>
<dbReference type="SUPFAM" id="SSF50692">
    <property type="entry name" value="ADC-like"/>
    <property type="match status" value="1"/>
</dbReference>
<dbReference type="GO" id="GO:0016020">
    <property type="term" value="C:membrane"/>
    <property type="evidence" value="ECO:0007669"/>
    <property type="project" value="TreeGrafter"/>
</dbReference>
<dbReference type="PANTHER" id="PTHR43105">
    <property type="entry name" value="RESPIRATORY NITRATE REDUCTASE"/>
    <property type="match status" value="1"/>
</dbReference>
<dbReference type="Gene3D" id="2.20.25.90">
    <property type="entry name" value="ADC-like domains"/>
    <property type="match status" value="1"/>
</dbReference>
<dbReference type="CDD" id="cd00508">
    <property type="entry name" value="MopB_CT_Fdh-Nap-like"/>
    <property type="match status" value="1"/>
</dbReference>
<dbReference type="PANTHER" id="PTHR43105:SF14">
    <property type="entry name" value="FORMATE DEHYDROGENASE H"/>
    <property type="match status" value="1"/>
</dbReference>
<name>A0AAV3UN42_9EURY</name>
<dbReference type="AlphaFoldDB" id="A0AAV3UN42"/>
<gene>
    <name evidence="8" type="ORF">GCM10025751_43400</name>
</gene>
<dbReference type="EMBL" id="BAABKX010000018">
    <property type="protein sequence ID" value="GAA5059425.1"/>
    <property type="molecule type" value="Genomic_DNA"/>
</dbReference>
<keyword evidence="4" id="KW-0408">Iron</keyword>
<feature type="region of interest" description="Disordered" evidence="6">
    <location>
        <begin position="445"/>
        <end position="466"/>
    </location>
</feature>
<dbReference type="InterPro" id="IPR006657">
    <property type="entry name" value="MoPterin_dinucl-bd_dom"/>
</dbReference>
<sequence length="681" mass="73656">MGGDDGPKSICPFCGVGCGVLRAESGKGRGWKGAVNRRGELCPKGVAAYGVLGHDDRLTKPQVRKDGRLVAVSWDEAFSRIETEFGGIVDDHGPSALGFFASSGCTNEENYVFQKLARILGTNNVDNCARLCHSSTIAAMQSRFGAGAMTNTLDDIRDADCFLVCGSNPAEQHPIIFSSYLAPAVNGGTTLIHIDPRENRTTELAEYHLSVKPGYDIPLLNAMCAVIFEENLEDEEFLRERTSNVPAFRDFVSGIDIDECARIAGVKPDDLREATRVYVSADRSAAFTGMGMSQHRYGTANVHALLNLALVTGNVGKHGAGVNPLRGKNNVQGASDVGALPDVLPGYRPVTDADTRTEIANVWGAEPPAKPGLTEVEMTHEFGDEIRGAFVFGENIGATEPNSNRVSRELDSLDCLAVQEIFPNETTAHADVVLPASSWAEKAGTVTNTDRQVQRMRPTGDPSGNARTDLEILCELGVRLTGESFEYDGPEAVFSELVRVTPQYAGMSYDGIGDGSQRWPFPKGADEDSGGTGVLHRGRFASGARRVPLVPVEHVEPVDEENRKSESLVLTTGRVVEHFNSGVVTRRSDVLTHLRSTDALQIHPDDAEERGIEDGDRVVVENDHGRIEASAAVTPSIRPDVVFLTFHFAERLVNRLTGDELDSESKIPTYKHVPVCVEKTT</sequence>
<feature type="domain" description="4Fe-4S Mo/W bis-MGD-type" evidence="7">
    <location>
        <begin position="4"/>
        <end position="54"/>
    </location>
</feature>
<dbReference type="GO" id="GO:0046872">
    <property type="term" value="F:metal ion binding"/>
    <property type="evidence" value="ECO:0007669"/>
    <property type="project" value="UniProtKB-KW"/>
</dbReference>
<dbReference type="Gene3D" id="2.40.40.20">
    <property type="match status" value="1"/>
</dbReference>
<organism evidence="8 9">
    <name type="scientific">Haladaptatus pallidirubidus</name>
    <dbReference type="NCBI Taxonomy" id="1008152"/>
    <lineage>
        <taxon>Archaea</taxon>
        <taxon>Methanobacteriati</taxon>
        <taxon>Methanobacteriota</taxon>
        <taxon>Stenosarchaea group</taxon>
        <taxon>Halobacteria</taxon>
        <taxon>Halobacteriales</taxon>
        <taxon>Haladaptataceae</taxon>
        <taxon>Haladaptatus</taxon>
    </lineage>
</organism>
<evidence type="ECO:0000256" key="2">
    <source>
        <dbReference type="ARBA" id="ARBA00022723"/>
    </source>
</evidence>
<evidence type="ECO:0000313" key="9">
    <source>
        <dbReference type="Proteomes" id="UP001501729"/>
    </source>
</evidence>
<dbReference type="Gene3D" id="3.40.50.740">
    <property type="match status" value="1"/>
</dbReference>
<dbReference type="GeneID" id="68613793"/>
<accession>A0AAV3UN42</accession>
<dbReference type="GO" id="GO:0003954">
    <property type="term" value="F:NADH dehydrogenase activity"/>
    <property type="evidence" value="ECO:0007669"/>
    <property type="project" value="TreeGrafter"/>
</dbReference>
<dbReference type="Gene3D" id="3.40.228.10">
    <property type="entry name" value="Dimethylsulfoxide Reductase, domain 2"/>
    <property type="match status" value="1"/>
</dbReference>
<keyword evidence="9" id="KW-1185">Reference proteome</keyword>